<reference evidence="2" key="1">
    <citation type="submission" date="2019-08" db="EMBL/GenBank/DDBJ databases">
        <authorList>
            <person name="Kucharzyk K."/>
            <person name="Murdoch R.W."/>
            <person name="Higgins S."/>
            <person name="Loffler F."/>
        </authorList>
    </citation>
    <scope>NUCLEOTIDE SEQUENCE</scope>
</reference>
<proteinExistence type="predicted"/>
<protein>
    <recommendedName>
        <fullName evidence="1">Transposase IS200-like domain-containing protein</fullName>
    </recommendedName>
</protein>
<name>A0A644SUP9_9ZZZZ</name>
<dbReference type="GO" id="GO:0003677">
    <property type="term" value="F:DNA binding"/>
    <property type="evidence" value="ECO:0007669"/>
    <property type="project" value="InterPro"/>
</dbReference>
<organism evidence="2">
    <name type="scientific">bioreactor metagenome</name>
    <dbReference type="NCBI Taxonomy" id="1076179"/>
    <lineage>
        <taxon>unclassified sequences</taxon>
        <taxon>metagenomes</taxon>
        <taxon>ecological metagenomes</taxon>
    </lineage>
</organism>
<feature type="domain" description="Transposase IS200-like" evidence="1">
    <location>
        <begin position="35"/>
        <end position="149"/>
    </location>
</feature>
<sequence>MTTKCQGDGVVDNNRNVKYNEFRGESMPRTARKKSCSGIYHILMRGINRQTIFEDEEDCAQFLEALQRYKEKSKYEIYAYCLMGNHVHLLLKIGIEPLEQVMRRLCGSYVYWYNNKYQRIGNLFQDRFKSEPVENDQYFQTVLRYIHQNPVKAGLVKNVEEYKWSSFHEYVNQANLVTINLLMDMLSDDCENGRQKFIKYINDGSDHECCLDIDDEFKQRITDEEARAIIKTVCNLKSGIDLQKVDSQTRNTYLRILKQKHKLSIRQIERLTGINRGIVFKA</sequence>
<dbReference type="GO" id="GO:0004803">
    <property type="term" value="F:transposase activity"/>
    <property type="evidence" value="ECO:0007669"/>
    <property type="project" value="InterPro"/>
</dbReference>
<dbReference type="PANTHER" id="PTHR34322">
    <property type="entry name" value="TRANSPOSASE, Y1_TNP DOMAIN-CONTAINING"/>
    <property type="match status" value="1"/>
</dbReference>
<gene>
    <name evidence="2" type="ORF">SDC9_03942</name>
</gene>
<dbReference type="Pfam" id="PF01797">
    <property type="entry name" value="Y1_Tnp"/>
    <property type="match status" value="1"/>
</dbReference>
<dbReference type="PANTHER" id="PTHR34322:SF2">
    <property type="entry name" value="TRANSPOSASE IS200-LIKE DOMAIN-CONTAINING PROTEIN"/>
    <property type="match status" value="1"/>
</dbReference>
<evidence type="ECO:0000259" key="1">
    <source>
        <dbReference type="SMART" id="SM01321"/>
    </source>
</evidence>
<dbReference type="EMBL" id="VSSQ01000007">
    <property type="protein sequence ID" value="MPL58409.1"/>
    <property type="molecule type" value="Genomic_DNA"/>
</dbReference>
<accession>A0A644SUP9</accession>
<dbReference type="Gene3D" id="3.30.70.1290">
    <property type="entry name" value="Transposase IS200-like"/>
    <property type="match status" value="1"/>
</dbReference>
<comment type="caution">
    <text evidence="2">The sequence shown here is derived from an EMBL/GenBank/DDBJ whole genome shotgun (WGS) entry which is preliminary data.</text>
</comment>
<evidence type="ECO:0000313" key="2">
    <source>
        <dbReference type="EMBL" id="MPL58409.1"/>
    </source>
</evidence>
<dbReference type="NCBIfam" id="NF047646">
    <property type="entry name" value="REP_Tyr_transpos"/>
    <property type="match status" value="1"/>
</dbReference>
<dbReference type="SUPFAM" id="SSF143422">
    <property type="entry name" value="Transposase IS200-like"/>
    <property type="match status" value="1"/>
</dbReference>
<dbReference type="GO" id="GO:0006313">
    <property type="term" value="P:DNA transposition"/>
    <property type="evidence" value="ECO:0007669"/>
    <property type="project" value="InterPro"/>
</dbReference>
<dbReference type="SMART" id="SM01321">
    <property type="entry name" value="Y1_Tnp"/>
    <property type="match status" value="1"/>
</dbReference>
<dbReference type="InterPro" id="IPR036515">
    <property type="entry name" value="Transposase_17_sf"/>
</dbReference>
<dbReference type="InterPro" id="IPR002686">
    <property type="entry name" value="Transposase_17"/>
</dbReference>
<dbReference type="AlphaFoldDB" id="A0A644SUP9"/>